<dbReference type="SMART" id="SM01209">
    <property type="entry name" value="GARS_A"/>
    <property type="match status" value="1"/>
</dbReference>
<evidence type="ECO:0000256" key="6">
    <source>
        <dbReference type="ARBA" id="ARBA00022741"/>
    </source>
</evidence>
<dbReference type="Pfam" id="PF00586">
    <property type="entry name" value="AIRS"/>
    <property type="match status" value="1"/>
</dbReference>
<dbReference type="FunFam" id="3.30.1490.20:FF:000006">
    <property type="entry name" value="phosphoribosylamine--glycine ligase, chloroplastic-like"/>
    <property type="match status" value="1"/>
</dbReference>
<dbReference type="Pfam" id="PF02844">
    <property type="entry name" value="GARS_N"/>
    <property type="match status" value="1"/>
</dbReference>
<dbReference type="Gene3D" id="3.90.600.10">
    <property type="entry name" value="Phosphoribosylglycinamide synthetase, C-terminal domain"/>
    <property type="match status" value="1"/>
</dbReference>
<dbReference type="SMART" id="SM01210">
    <property type="entry name" value="GARS_C"/>
    <property type="match status" value="1"/>
</dbReference>
<reference evidence="13" key="1">
    <citation type="submission" date="2016-06" db="EMBL/GenBank/DDBJ databases">
        <title>A core phylogeny of Dictyostelia derived from 50 functionally divergent proteins retrieved from five existing and six newly sequenced genomes.</title>
        <authorList>
            <person name="Singh R."/>
            <person name="Schilde C."/>
            <person name="Gezzard T."/>
            <person name="Schaap P."/>
        </authorList>
    </citation>
    <scope>NUCLEOTIDE SEQUENCE</scope>
    <source>
        <strain evidence="13">MY1-1</strain>
    </source>
</reference>
<dbReference type="Gene3D" id="3.30.470.20">
    <property type="entry name" value="ATP-grasp fold, B domain"/>
    <property type="match status" value="1"/>
</dbReference>
<comment type="similarity">
    <text evidence="3">In the N-terminal section; belongs to the GARS family.</text>
</comment>
<evidence type="ECO:0000256" key="3">
    <source>
        <dbReference type="ARBA" id="ARBA00007423"/>
    </source>
</evidence>
<dbReference type="InterPro" id="IPR011054">
    <property type="entry name" value="Rudment_hybrid_motif"/>
</dbReference>
<dbReference type="SUPFAM" id="SSF51246">
    <property type="entry name" value="Rudiment single hybrid motif"/>
    <property type="match status" value="1"/>
</dbReference>
<dbReference type="HAMAP" id="MF_00741">
    <property type="entry name" value="AIRS"/>
    <property type="match status" value="1"/>
</dbReference>
<keyword evidence="4 13" id="KW-0436">Ligase</keyword>
<dbReference type="GO" id="GO:0006189">
    <property type="term" value="P:'de novo' IMP biosynthetic process"/>
    <property type="evidence" value="ECO:0007669"/>
    <property type="project" value="UniProtKB-UniPathway"/>
</dbReference>
<evidence type="ECO:0000256" key="2">
    <source>
        <dbReference type="ARBA" id="ARBA00005174"/>
    </source>
</evidence>
<dbReference type="InterPro" id="IPR004733">
    <property type="entry name" value="PurM_cligase"/>
</dbReference>
<dbReference type="SUPFAM" id="SSF55326">
    <property type="entry name" value="PurM N-terminal domain-like"/>
    <property type="match status" value="1"/>
</dbReference>
<dbReference type="NCBIfam" id="TIGR00877">
    <property type="entry name" value="purD"/>
    <property type="match status" value="1"/>
</dbReference>
<dbReference type="UniPathway" id="UPA00074">
    <property type="reaction ID" value="UER00125"/>
</dbReference>
<comment type="pathway">
    <text evidence="2">Purine metabolism; IMP biosynthesis via de novo pathway; N(1)-(5-phospho-D-ribosyl)glycinamide from 5-phospho-alpha-D-ribose 1-diphosphate: step 2/2.</text>
</comment>
<dbReference type="PANTHER" id="PTHR10520:SF12">
    <property type="entry name" value="TRIFUNCTIONAL PURINE BIOSYNTHETIC PROTEIN ADENOSINE-3"/>
    <property type="match status" value="1"/>
</dbReference>
<dbReference type="SUPFAM" id="SSF52440">
    <property type="entry name" value="PreATP-grasp domain"/>
    <property type="match status" value="1"/>
</dbReference>
<evidence type="ECO:0000256" key="7">
    <source>
        <dbReference type="ARBA" id="ARBA00022755"/>
    </source>
</evidence>
<evidence type="ECO:0000259" key="12">
    <source>
        <dbReference type="PROSITE" id="PS50975"/>
    </source>
</evidence>
<keyword evidence="7" id="KW-0658">Purine biosynthesis</keyword>
<dbReference type="GO" id="GO:0004641">
    <property type="term" value="F:phosphoribosylformylglycinamidine cyclo-ligase activity"/>
    <property type="evidence" value="ECO:0007669"/>
    <property type="project" value="InterPro"/>
</dbReference>
<dbReference type="InterPro" id="IPR036676">
    <property type="entry name" value="PurM-like_C_sf"/>
</dbReference>
<evidence type="ECO:0000256" key="10">
    <source>
        <dbReference type="ARBA" id="ARBA00023268"/>
    </source>
</evidence>
<dbReference type="SUPFAM" id="SSF56042">
    <property type="entry name" value="PurM C-terminal domain-like"/>
    <property type="match status" value="1"/>
</dbReference>
<dbReference type="GO" id="GO:0004637">
    <property type="term" value="F:phosphoribosylamine-glycine ligase activity"/>
    <property type="evidence" value="ECO:0007669"/>
    <property type="project" value="InterPro"/>
</dbReference>
<dbReference type="InterPro" id="IPR011761">
    <property type="entry name" value="ATP-grasp"/>
</dbReference>
<dbReference type="Pfam" id="PF02843">
    <property type="entry name" value="GARS_C"/>
    <property type="match status" value="1"/>
</dbReference>
<dbReference type="GO" id="GO:0005829">
    <property type="term" value="C:cytosol"/>
    <property type="evidence" value="ECO:0007669"/>
    <property type="project" value="TreeGrafter"/>
</dbReference>
<evidence type="ECO:0000313" key="13">
    <source>
        <dbReference type="EMBL" id="AOE43228.1"/>
    </source>
</evidence>
<dbReference type="InterPro" id="IPR013815">
    <property type="entry name" value="ATP_grasp_subdomain_1"/>
</dbReference>
<dbReference type="GO" id="GO:0046872">
    <property type="term" value="F:metal ion binding"/>
    <property type="evidence" value="ECO:0007669"/>
    <property type="project" value="UniProtKB-KW"/>
</dbReference>
<dbReference type="GO" id="GO:0005524">
    <property type="term" value="F:ATP binding"/>
    <property type="evidence" value="ECO:0007669"/>
    <property type="project" value="UniProtKB-UniRule"/>
</dbReference>
<dbReference type="Gene3D" id="3.30.1490.20">
    <property type="entry name" value="ATP-grasp fold, A domain"/>
    <property type="match status" value="1"/>
</dbReference>
<dbReference type="GO" id="GO:0046084">
    <property type="term" value="P:adenine biosynthetic process"/>
    <property type="evidence" value="ECO:0007669"/>
    <property type="project" value="TreeGrafter"/>
</dbReference>
<protein>
    <submittedName>
        <fullName evidence="13">Phosphoribosylamine-glycine ligase/phosphoribosylformylglycinamide cyclo-ligase</fullName>
    </submittedName>
</protein>
<dbReference type="CDD" id="cd02196">
    <property type="entry name" value="PurM"/>
    <property type="match status" value="1"/>
</dbReference>
<dbReference type="InterPro" id="IPR016185">
    <property type="entry name" value="PreATP-grasp_dom_sf"/>
</dbReference>
<organism evidence="13">
    <name type="scientific">Coremiostelium polycephalum</name>
    <dbReference type="NCBI Taxonomy" id="142831"/>
    <lineage>
        <taxon>Eukaryota</taxon>
        <taxon>Amoebozoa</taxon>
        <taxon>Evosea</taxon>
        <taxon>Eumycetozoa</taxon>
        <taxon>Dictyostelia</taxon>
        <taxon>Dictyosteliales</taxon>
        <taxon>Coremiostelium</taxon>
    </lineage>
</organism>
<name>A0A1L2FUS5_9MYCE</name>
<evidence type="ECO:0000256" key="8">
    <source>
        <dbReference type="ARBA" id="ARBA00022840"/>
    </source>
</evidence>
<dbReference type="Pfam" id="PF02769">
    <property type="entry name" value="AIRS_C"/>
    <property type="match status" value="1"/>
</dbReference>
<keyword evidence="8 11" id="KW-0067">ATP-binding</keyword>
<dbReference type="Gene3D" id="3.30.1330.10">
    <property type="entry name" value="PurM-like, N-terminal domain"/>
    <property type="match status" value="1"/>
</dbReference>
<dbReference type="InterPro" id="IPR020560">
    <property type="entry name" value="PRibGlycinamide_synth_C-dom"/>
</dbReference>
<dbReference type="Pfam" id="PF01071">
    <property type="entry name" value="GARS_A"/>
    <property type="match status" value="1"/>
</dbReference>
<evidence type="ECO:0000256" key="9">
    <source>
        <dbReference type="ARBA" id="ARBA00023211"/>
    </source>
</evidence>
<dbReference type="InterPro" id="IPR000115">
    <property type="entry name" value="PRibGlycinamide_synth"/>
</dbReference>
<evidence type="ECO:0000256" key="5">
    <source>
        <dbReference type="ARBA" id="ARBA00022723"/>
    </source>
</evidence>
<dbReference type="InterPro" id="IPR010918">
    <property type="entry name" value="PurM-like_C_dom"/>
</dbReference>
<dbReference type="PROSITE" id="PS50975">
    <property type="entry name" value="ATP_GRASP"/>
    <property type="match status" value="1"/>
</dbReference>
<dbReference type="FunFam" id="3.90.600.10:FF:000001">
    <property type="entry name" value="Trifunctional purine biosynthetic protein adenosine-3"/>
    <property type="match status" value="1"/>
</dbReference>
<dbReference type="AlphaFoldDB" id="A0A1L2FUS5"/>
<keyword evidence="9" id="KW-0464">Manganese</keyword>
<dbReference type="SUPFAM" id="SSF56059">
    <property type="entry name" value="Glutathione synthetase ATP-binding domain-like"/>
    <property type="match status" value="1"/>
</dbReference>
<dbReference type="FunFam" id="3.90.650.10:FF:000019">
    <property type="entry name" value="Trifunctional purine biosynthetic protein adenosine-3"/>
    <property type="match status" value="1"/>
</dbReference>
<proteinExistence type="inferred from homology"/>
<accession>A0A1L2FUS5</accession>
<dbReference type="InterPro" id="IPR020562">
    <property type="entry name" value="PRibGlycinamide_synth_N"/>
</dbReference>
<dbReference type="NCBIfam" id="TIGR00878">
    <property type="entry name" value="purM"/>
    <property type="match status" value="1"/>
</dbReference>
<dbReference type="InterPro" id="IPR037123">
    <property type="entry name" value="PRibGlycinamide_synth_C_sf"/>
</dbReference>
<evidence type="ECO:0000256" key="11">
    <source>
        <dbReference type="PROSITE-ProRule" id="PRU00409"/>
    </source>
</evidence>
<dbReference type="FunFam" id="3.30.1330.10:FF:000001">
    <property type="entry name" value="Phosphoribosylformylglycinamidine cyclo-ligase"/>
    <property type="match status" value="1"/>
</dbReference>
<keyword evidence="6 11" id="KW-0547">Nucleotide-binding</keyword>
<dbReference type="FunFam" id="3.30.470.20:FF:000018">
    <property type="entry name" value="Trifunctional purine biosynthetic protein adenosine-3"/>
    <property type="match status" value="1"/>
</dbReference>
<dbReference type="Gene3D" id="3.40.50.20">
    <property type="match status" value="1"/>
</dbReference>
<dbReference type="InterPro" id="IPR020561">
    <property type="entry name" value="PRibGlycinamid_synth_ATP-grasp"/>
</dbReference>
<dbReference type="EMBL" id="KX539386">
    <property type="protein sequence ID" value="AOE43228.1"/>
    <property type="molecule type" value="Genomic_DNA"/>
</dbReference>
<dbReference type="PANTHER" id="PTHR10520">
    <property type="entry name" value="TRIFUNCTIONAL PURINE BIOSYNTHETIC PROTEIN ADENOSINE-3-RELATED"/>
    <property type="match status" value="1"/>
</dbReference>
<keyword evidence="5" id="KW-0479">Metal-binding</keyword>
<evidence type="ECO:0000256" key="4">
    <source>
        <dbReference type="ARBA" id="ARBA00022598"/>
    </source>
</evidence>
<comment type="pathway">
    <text evidence="1">Purine metabolism; IMP biosynthesis via de novo pathway; 5-amino-1-(5-phospho-D-ribosyl)imidazole from N(2)-formyl-N(1)-(5-phospho-D-ribosyl)glycinamide: step 2/2.</text>
</comment>
<dbReference type="InterPro" id="IPR016188">
    <property type="entry name" value="PurM-like_N"/>
</dbReference>
<dbReference type="HAMAP" id="MF_00138">
    <property type="entry name" value="GARS"/>
    <property type="match status" value="1"/>
</dbReference>
<gene>
    <name evidence="13" type="primary">purD</name>
</gene>
<sequence length="802" mass="86281">MVKKNVIVIGSGSREHAISWKLLESEFVDTVVMVPGNASSLTNPRIKSIASEVSVDSIVRLAKEYDVDLVVVGPEQPLVDGLADGLKRSGVKCFGPLASAAEIEGSKVFSKDFMKRHSIPTARYENFSDYEKAVQHINTIDYPVVIKASGCAAGKGVLIPKDDKKESIAALKRIMVDKEFKSAGDQVVIEEFLDGEECSLMCFSDGYSIAVMPPAQDHKRIFDGDLGPNTGGMGAYAPAPFISTPFDDRKQSRSGFGSIIDNVVNTVLVPTINAMRKEKRPFVGVLFAGLMVSKLTGKVDVLEFNCRMGDPETQVVLPLLSSDLYQIFMACVDGCLDSVNVSWKKEYCVNVVAASKGYPDSYPKGLVINGLDQFNQQSQQSIVFHAGTIEKDGKVLTNGGRVLSVTSQSNQLELAIEQAYQSIKCISFDGMQYRKDIGMKALNFLNKNKQQNSNSSVTYSESGVDIERGDAVVTNIASAAKKSNRSGTVSDLGGFGALFDPKAAGYVDPILVSGTDGVGTKLKVAQELDRHSTIGQDLVAMCVNDIVVQGAEPLFFLDYFATGKIHVDVATNVISGIADACRRSGCALIGGETAEMPGMYKDGEYDLAGFAVGAVERTQLLPANISEGDVLLGLASSGVHSNGYSLVRYLVEKKSGLSYRDQAPFDKEGRTIGDVLLTPTKLYVLSCLSAIKSGGVHGLAHITGGGITENLPRVIPNGLDASINLNSWEILPIFQWLRQLGNIDQLELLRTFNCGLGMILIVSKESVDSITKVLVEHNETVFNIGTIIKSTSSDSSAKVVYK</sequence>
<keyword evidence="10" id="KW-0511">Multifunctional enzyme</keyword>
<dbReference type="InterPro" id="IPR036921">
    <property type="entry name" value="PurM-like_N_sf"/>
</dbReference>
<feature type="domain" description="ATP-grasp" evidence="12">
    <location>
        <begin position="111"/>
        <end position="333"/>
    </location>
</feature>
<evidence type="ECO:0000256" key="1">
    <source>
        <dbReference type="ARBA" id="ARBA00004686"/>
    </source>
</evidence>
<dbReference type="Gene3D" id="3.90.650.10">
    <property type="entry name" value="PurM-like C-terminal domain"/>
    <property type="match status" value="1"/>
</dbReference>